<dbReference type="InterPro" id="IPR015424">
    <property type="entry name" value="PyrdxlP-dep_Trfase"/>
</dbReference>
<dbReference type="Gene3D" id="3.40.640.10">
    <property type="entry name" value="Type I PLP-dependent aspartate aminotransferase-like (Major domain)"/>
    <property type="match status" value="1"/>
</dbReference>
<dbReference type="Proteomes" id="UP000282654">
    <property type="component" value="Unassembled WGS sequence"/>
</dbReference>
<dbReference type="InterPro" id="IPR015422">
    <property type="entry name" value="PyrdxlP-dep_Trfase_small"/>
</dbReference>
<evidence type="ECO:0000256" key="8">
    <source>
        <dbReference type="RuleBase" id="RU004075"/>
    </source>
</evidence>
<dbReference type="Pfam" id="PF00266">
    <property type="entry name" value="Aminotran_5"/>
    <property type="match status" value="1"/>
</dbReference>
<dbReference type="OrthoDB" id="389074at2"/>
<evidence type="ECO:0000256" key="4">
    <source>
        <dbReference type="ARBA" id="ARBA00022679"/>
    </source>
</evidence>
<evidence type="ECO:0000256" key="9">
    <source>
        <dbReference type="RuleBase" id="RU004504"/>
    </source>
</evidence>
<keyword evidence="4 11" id="KW-0808">Transferase</keyword>
<dbReference type="FunFam" id="3.40.640.10:FF:000027">
    <property type="entry name" value="Serine--pyruvate aminotransferase, mitochondrial"/>
    <property type="match status" value="1"/>
</dbReference>
<keyword evidence="5 7" id="KW-0663">Pyridoxal phosphate</keyword>
<proteinExistence type="inferred from homology"/>
<name>A0A3N5BTP9_9THEO</name>
<comment type="cofactor">
    <cofactor evidence="1 7 9">
        <name>pyridoxal 5'-phosphate</name>
        <dbReference type="ChEBI" id="CHEBI:597326"/>
    </cofactor>
</comment>
<dbReference type="GO" id="GO:0019265">
    <property type="term" value="P:glycine biosynthetic process, by transamination of glyoxylate"/>
    <property type="evidence" value="ECO:0007669"/>
    <property type="project" value="TreeGrafter"/>
</dbReference>
<dbReference type="PANTHER" id="PTHR21152:SF40">
    <property type="entry name" value="ALANINE--GLYOXYLATE AMINOTRANSFERASE"/>
    <property type="match status" value="1"/>
</dbReference>
<evidence type="ECO:0000259" key="10">
    <source>
        <dbReference type="Pfam" id="PF00266"/>
    </source>
</evidence>
<feature type="modified residue" description="N6-(pyridoxal phosphate)lysine" evidence="7">
    <location>
        <position position="190"/>
    </location>
</feature>
<evidence type="ECO:0000256" key="3">
    <source>
        <dbReference type="ARBA" id="ARBA00022576"/>
    </source>
</evidence>
<dbReference type="AlphaFoldDB" id="A0A3N5BTP9"/>
<evidence type="ECO:0000256" key="2">
    <source>
        <dbReference type="ARBA" id="ARBA00009236"/>
    </source>
</evidence>
<dbReference type="FunFam" id="3.90.1150.10:FF:000031">
    <property type="entry name" value="Serine--glyoxylate aminotransferase"/>
    <property type="match status" value="1"/>
</dbReference>
<evidence type="ECO:0000256" key="1">
    <source>
        <dbReference type="ARBA" id="ARBA00001933"/>
    </source>
</evidence>
<dbReference type="InterPro" id="IPR000192">
    <property type="entry name" value="Aminotrans_V_dom"/>
</dbReference>
<dbReference type="EMBL" id="RKRE01000002">
    <property type="protein sequence ID" value="RPF47161.1"/>
    <property type="molecule type" value="Genomic_DNA"/>
</dbReference>
<dbReference type="InterPro" id="IPR020578">
    <property type="entry name" value="Aminotrans_V_PyrdxlP_BS"/>
</dbReference>
<accession>A0A3N5BTP9</accession>
<dbReference type="GO" id="GO:0008453">
    <property type="term" value="F:alanine-glyoxylate transaminase activity"/>
    <property type="evidence" value="ECO:0007669"/>
    <property type="project" value="TreeGrafter"/>
</dbReference>
<keyword evidence="12" id="KW-1185">Reference proteome</keyword>
<dbReference type="PROSITE" id="PS00595">
    <property type="entry name" value="AA_TRANSFER_CLASS_5"/>
    <property type="match status" value="1"/>
</dbReference>
<organism evidence="11 12">
    <name type="scientific">Thermodesulfitimonas autotrophica</name>
    <dbReference type="NCBI Taxonomy" id="1894989"/>
    <lineage>
        <taxon>Bacteria</taxon>
        <taxon>Bacillati</taxon>
        <taxon>Bacillota</taxon>
        <taxon>Clostridia</taxon>
        <taxon>Thermoanaerobacterales</taxon>
        <taxon>Thermoanaerobacteraceae</taxon>
        <taxon>Thermodesulfitimonas</taxon>
    </lineage>
</organism>
<dbReference type="RefSeq" id="WP_123930068.1">
    <property type="nucleotide sequence ID" value="NZ_RKRE01000002.1"/>
</dbReference>
<evidence type="ECO:0000256" key="7">
    <source>
        <dbReference type="PIRSR" id="PIRSR000524-50"/>
    </source>
</evidence>
<dbReference type="SUPFAM" id="SSF53383">
    <property type="entry name" value="PLP-dependent transferases"/>
    <property type="match status" value="1"/>
</dbReference>
<evidence type="ECO:0000256" key="5">
    <source>
        <dbReference type="ARBA" id="ARBA00022898"/>
    </source>
</evidence>
<evidence type="ECO:0000313" key="11">
    <source>
        <dbReference type="EMBL" id="RPF47161.1"/>
    </source>
</evidence>
<keyword evidence="3 11" id="KW-0032">Aminotransferase</keyword>
<reference evidence="11 12" key="1">
    <citation type="submission" date="2018-11" db="EMBL/GenBank/DDBJ databases">
        <title>Genomic Encyclopedia of Type Strains, Phase IV (KMG-IV): sequencing the most valuable type-strain genomes for metagenomic binning, comparative biology and taxonomic classification.</title>
        <authorList>
            <person name="Goeker M."/>
        </authorList>
    </citation>
    <scope>NUCLEOTIDE SEQUENCE [LARGE SCALE GENOMIC DNA]</scope>
    <source>
        <strain evidence="11 12">DSM 102936</strain>
    </source>
</reference>
<dbReference type="GO" id="GO:0004760">
    <property type="term" value="F:L-serine-pyruvate transaminase activity"/>
    <property type="evidence" value="ECO:0007669"/>
    <property type="project" value="TreeGrafter"/>
</dbReference>
<feature type="domain" description="Aminotransferase class V" evidence="10">
    <location>
        <begin position="10"/>
        <end position="326"/>
    </location>
</feature>
<evidence type="ECO:0000256" key="6">
    <source>
        <dbReference type="PIRSR" id="PIRSR000524-1"/>
    </source>
</evidence>
<sequence length="384" mass="40923">MAKKMRLFIPGPTPVPPQVAEAMARPLIGHRTQEFADLYRRLEEKLRKVFGTQNEVYVLTCSGTGGMEAAVANVVNPGDRVLALVTGKFGERFAELAKIYGAAVDALEFGWGNPVDVALVEARLKSQKYKAVLATHNETSTTVVNDIRAIGELTRRYGALLLVDAVSSLGGIEIEADAWGVDILVTASQKALMVPPGLAMVSVSPRAWEAINEGRAPRYYLSLPAAKKSLTKFNTPYTPAVSLFAGLDVALDMILDEGLENVYARHRIFAQATRAAVRALGLKLLAPDACASPVVTGVWAPEGMNADDLRRLLLKEYGVLLAGGQAQLKGRIFRISHMGYIDAVDLLGALGVLEIGLQKFGYPVTLGAGVAAAQAVLAGGGQDV</sequence>
<dbReference type="InterPro" id="IPR015421">
    <property type="entry name" value="PyrdxlP-dep_Trfase_major"/>
</dbReference>
<protein>
    <submittedName>
        <fullName evidence="11">Aspartate aminotransferase-like enzyme</fullName>
    </submittedName>
</protein>
<dbReference type="Gene3D" id="3.90.1150.10">
    <property type="entry name" value="Aspartate Aminotransferase, domain 1"/>
    <property type="match status" value="1"/>
</dbReference>
<dbReference type="PANTHER" id="PTHR21152">
    <property type="entry name" value="AMINOTRANSFERASE CLASS V"/>
    <property type="match status" value="1"/>
</dbReference>
<gene>
    <name evidence="11" type="ORF">EDD75_1445</name>
</gene>
<comment type="similarity">
    <text evidence="2 8">Belongs to the class-V pyridoxal-phosphate-dependent aminotransferase family.</text>
</comment>
<dbReference type="InterPro" id="IPR024169">
    <property type="entry name" value="SP_NH2Trfase/AEP_transaminase"/>
</dbReference>
<comment type="caution">
    <text evidence="11">The sequence shown here is derived from an EMBL/GenBank/DDBJ whole genome shotgun (WGS) entry which is preliminary data.</text>
</comment>
<evidence type="ECO:0000313" key="12">
    <source>
        <dbReference type="Proteomes" id="UP000282654"/>
    </source>
</evidence>
<dbReference type="PIRSF" id="PIRSF000524">
    <property type="entry name" value="SPT"/>
    <property type="match status" value="1"/>
</dbReference>
<feature type="binding site" evidence="6">
    <location>
        <position position="334"/>
    </location>
    <ligand>
        <name>substrate</name>
    </ligand>
</feature>